<dbReference type="InterPro" id="IPR036047">
    <property type="entry name" value="F-box-like_dom_sf"/>
</dbReference>
<dbReference type="EMBL" id="JBEHCU010005926">
    <property type="protein sequence ID" value="KAL1398351.1"/>
    <property type="molecule type" value="Genomic_DNA"/>
</dbReference>
<evidence type="ECO:0000259" key="1">
    <source>
        <dbReference type="PROSITE" id="PS50181"/>
    </source>
</evidence>
<dbReference type="InterPro" id="IPR032675">
    <property type="entry name" value="LRR_dom_sf"/>
</dbReference>
<dbReference type="Gene3D" id="1.20.1280.50">
    <property type="match status" value="1"/>
</dbReference>
<reference evidence="2 3" key="1">
    <citation type="submission" date="2024-05" db="EMBL/GenBank/DDBJ databases">
        <title>Culex pipiens pipiens assembly and annotation.</title>
        <authorList>
            <person name="Alout H."/>
            <person name="Durand T."/>
        </authorList>
    </citation>
    <scope>NUCLEOTIDE SEQUENCE [LARGE SCALE GENOMIC DNA]</scope>
    <source>
        <strain evidence="2">HA-2024</strain>
        <tissue evidence="2">Whole body</tissue>
    </source>
</reference>
<dbReference type="PROSITE" id="PS50181">
    <property type="entry name" value="FBOX"/>
    <property type="match status" value="1"/>
</dbReference>
<organism evidence="2 3">
    <name type="scientific">Culex pipiens pipiens</name>
    <name type="common">Northern house mosquito</name>
    <dbReference type="NCBI Taxonomy" id="38569"/>
    <lineage>
        <taxon>Eukaryota</taxon>
        <taxon>Metazoa</taxon>
        <taxon>Ecdysozoa</taxon>
        <taxon>Arthropoda</taxon>
        <taxon>Hexapoda</taxon>
        <taxon>Insecta</taxon>
        <taxon>Pterygota</taxon>
        <taxon>Neoptera</taxon>
        <taxon>Endopterygota</taxon>
        <taxon>Diptera</taxon>
        <taxon>Nematocera</taxon>
        <taxon>Culicoidea</taxon>
        <taxon>Culicidae</taxon>
        <taxon>Culicinae</taxon>
        <taxon>Culicini</taxon>
        <taxon>Culex</taxon>
        <taxon>Culex</taxon>
    </lineage>
</organism>
<gene>
    <name evidence="2" type="ORF">pipiens_009041</name>
</gene>
<dbReference type="Pfam" id="PF12937">
    <property type="entry name" value="F-box-like"/>
    <property type="match status" value="1"/>
</dbReference>
<proteinExistence type="predicted"/>
<comment type="caution">
    <text evidence="2">The sequence shown here is derived from an EMBL/GenBank/DDBJ whole genome shotgun (WGS) entry which is preliminary data.</text>
</comment>
<name>A0ABD1DF93_CULPP</name>
<dbReference type="SUPFAM" id="SSF81383">
    <property type="entry name" value="F-box domain"/>
    <property type="match status" value="1"/>
</dbReference>
<feature type="domain" description="F-box" evidence="1">
    <location>
        <begin position="1"/>
        <end position="44"/>
    </location>
</feature>
<accession>A0ABD1DF93</accession>
<sequence length="372" mass="42226">MDLPTEILEIIFSHLEFKDRMSATLVCHRWSGTAIPLRKVLLKLAGCWDRSVYETFLASDRRYRHLEVPNIMSDICYTSKLISKFRDSLETLEVGSVNEWSWMNALCGLPMLQYLCLRCPHVINSPNLRPKRPCRSMRSLTIDEIDCNLVGDLCISGLPNLETLEVAGTGVLDDRLLQDLKALPKLRDIKFKGKMLDFNNHAESATIDQIRKVEIRTSVRIDDEQLLQLTKVFPAMDSFLIAMAFPALVSLRMNYFKSSAAGSVRLANLQRLEELHLEEHGGLDLHLLEDFATLPKLRSVKLGSPQFDVLSFQPRPSLQLCGRPLHTEGGREAVRKLLPECDLRLPADGEIVPLRYFTPFSKMVEGRCCDGD</sequence>
<dbReference type="InterPro" id="IPR001810">
    <property type="entry name" value="F-box_dom"/>
</dbReference>
<evidence type="ECO:0000313" key="3">
    <source>
        <dbReference type="Proteomes" id="UP001562425"/>
    </source>
</evidence>
<protein>
    <recommendedName>
        <fullName evidence="1">F-box domain-containing protein</fullName>
    </recommendedName>
</protein>
<keyword evidence="3" id="KW-1185">Reference proteome</keyword>
<dbReference type="Gene3D" id="3.80.10.10">
    <property type="entry name" value="Ribonuclease Inhibitor"/>
    <property type="match status" value="1"/>
</dbReference>
<dbReference type="SMART" id="SM00256">
    <property type="entry name" value="FBOX"/>
    <property type="match status" value="1"/>
</dbReference>
<dbReference type="AlphaFoldDB" id="A0ABD1DF93"/>
<evidence type="ECO:0000313" key="2">
    <source>
        <dbReference type="EMBL" id="KAL1398351.1"/>
    </source>
</evidence>
<dbReference type="Proteomes" id="UP001562425">
    <property type="component" value="Unassembled WGS sequence"/>
</dbReference>
<dbReference type="SUPFAM" id="SSF52047">
    <property type="entry name" value="RNI-like"/>
    <property type="match status" value="1"/>
</dbReference>